<dbReference type="InterPro" id="IPR046342">
    <property type="entry name" value="CBS_dom_sf"/>
</dbReference>
<evidence type="ECO:0000256" key="1">
    <source>
        <dbReference type="ARBA" id="ARBA00004141"/>
    </source>
</evidence>
<evidence type="ECO:0000313" key="11">
    <source>
        <dbReference type="EMBL" id="KAF5316454.1"/>
    </source>
</evidence>
<dbReference type="CDD" id="cd03684">
    <property type="entry name" value="ClC_3_like"/>
    <property type="match status" value="1"/>
</dbReference>
<dbReference type="PRINTS" id="PR00762">
    <property type="entry name" value="CLCHANNEL"/>
</dbReference>
<keyword evidence="4 9" id="KW-1133">Transmembrane helix</keyword>
<keyword evidence="8" id="KW-0129">CBS domain</keyword>
<protein>
    <recommendedName>
        <fullName evidence="9">Chloride channel protein</fullName>
    </recommendedName>
</protein>
<evidence type="ECO:0000259" key="10">
    <source>
        <dbReference type="PROSITE" id="PS51371"/>
    </source>
</evidence>
<feature type="transmembrane region" description="Helical" evidence="9">
    <location>
        <begin position="221"/>
        <end position="240"/>
    </location>
</feature>
<comment type="similarity">
    <text evidence="9">Belongs to the chloride channel (TC 2.A.49) family.</text>
</comment>
<dbReference type="SUPFAM" id="SSF54631">
    <property type="entry name" value="CBS-domain pair"/>
    <property type="match status" value="1"/>
</dbReference>
<feature type="transmembrane region" description="Helical" evidence="9">
    <location>
        <begin position="494"/>
        <end position="517"/>
    </location>
</feature>
<evidence type="ECO:0000313" key="12">
    <source>
        <dbReference type="Proteomes" id="UP000567179"/>
    </source>
</evidence>
<dbReference type="Proteomes" id="UP000567179">
    <property type="component" value="Unassembled WGS sequence"/>
</dbReference>
<reference evidence="11 12" key="1">
    <citation type="journal article" date="2020" name="ISME J.">
        <title>Uncovering the hidden diversity of litter-decomposition mechanisms in mushroom-forming fungi.</title>
        <authorList>
            <person name="Floudas D."/>
            <person name="Bentzer J."/>
            <person name="Ahren D."/>
            <person name="Johansson T."/>
            <person name="Persson P."/>
            <person name="Tunlid A."/>
        </authorList>
    </citation>
    <scope>NUCLEOTIDE SEQUENCE [LARGE SCALE GENOMIC DNA]</scope>
    <source>
        <strain evidence="11 12">CBS 101986</strain>
    </source>
</reference>
<dbReference type="GO" id="GO:0005769">
    <property type="term" value="C:early endosome"/>
    <property type="evidence" value="ECO:0007669"/>
    <property type="project" value="TreeGrafter"/>
</dbReference>
<evidence type="ECO:0000256" key="4">
    <source>
        <dbReference type="ARBA" id="ARBA00022989"/>
    </source>
</evidence>
<keyword evidence="5 9" id="KW-0406">Ion transport</keyword>
<keyword evidence="12" id="KW-1185">Reference proteome</keyword>
<sequence length="787" mass="86702">MPTGYRHLREDVVYEEDQYELTEDGRVPLSYRRTAKYEDGNTIDWLQEDSLERERSHALQSQTGIRGILLPFVESSRMWFVVIMTGVGIGIAGAWLDVLVKWLGDLREGRCAYGFFYNYNACCTGVDPGEVCEDWQTWGNYFRITSILGHSLLQAFVYVVLGIVFAGSAAVLVTTYAPHAFHTGIPEIKAVCNSPLRLSMVETYMAQILGGYVFDAFLTPSILFIKALGLALAVASGLSLGKEGPLIHVACCMAYVLSKLFKEFRHNEAQKRRLLAAAAAAGVSVAFGSPLGGVLFGLEGTSFFLLQSTMGAKLIPNVCIAELDTFANESDVMWRGFVASAIAAVSLQWVNPFGTAKLVLFQVTFVSDTWRAFELIPWITLGVIGGVLGSLLIKLNVEIALYRKNSALAEWPVLEVVSASAVTAAISYLIVFARVQSSELVANLFQECDPTKGDYHGLCNPTATFENVFLLILTAILKIVLTAWTFGMMIPAGIFLPTIAIGACLGRAMGLIMQSLYRAYPTAWIFLSCPPDPSEGCISPGFYAVIGASAMLGGVTRMTISLVVILFELTGALSHVLPIMICVMTSKWVGDALGTDGIYAVWIAMRRYPWLPPTTYHDAGETGASIMKPLNQCIVVEDSITTVRQLRTLLAKYEYHGFPIIDGHCEFVGYATRQELTFALDRLQLDSTGRDMDKKCIFSAKNRMRLAVEERVDLSLALEDSIIQLRKEVPQELVVSMFQKLNLRQIIFTHAGKLTGLITKRDIVNLLTSHFPQAAALTQHQPRSRRD</sequence>
<feature type="transmembrane region" description="Helical" evidence="9">
    <location>
        <begin position="246"/>
        <end position="262"/>
    </location>
</feature>
<feature type="domain" description="CBS" evidence="10">
    <location>
        <begin position="627"/>
        <end position="687"/>
    </location>
</feature>
<dbReference type="Pfam" id="PF00654">
    <property type="entry name" value="Voltage_CLC"/>
    <property type="match status" value="1"/>
</dbReference>
<dbReference type="GO" id="GO:0005247">
    <property type="term" value="F:voltage-gated chloride channel activity"/>
    <property type="evidence" value="ECO:0007669"/>
    <property type="project" value="TreeGrafter"/>
</dbReference>
<name>A0A8H5EXW3_9AGAR</name>
<keyword evidence="3 9" id="KW-0812">Transmembrane</keyword>
<feature type="transmembrane region" description="Helical" evidence="9">
    <location>
        <begin position="274"/>
        <end position="296"/>
    </location>
</feature>
<feature type="transmembrane region" description="Helical" evidence="9">
    <location>
        <begin position="468"/>
        <end position="487"/>
    </location>
</feature>
<feature type="transmembrane region" description="Helical" evidence="9">
    <location>
        <begin position="155"/>
        <end position="176"/>
    </location>
</feature>
<dbReference type="GO" id="GO:0005886">
    <property type="term" value="C:plasma membrane"/>
    <property type="evidence" value="ECO:0007669"/>
    <property type="project" value="TreeGrafter"/>
</dbReference>
<dbReference type="Gene3D" id="3.10.580.10">
    <property type="entry name" value="CBS-domain"/>
    <property type="match status" value="1"/>
</dbReference>
<dbReference type="InterPro" id="IPR001807">
    <property type="entry name" value="ClC"/>
</dbReference>
<accession>A0A8H5EXW3</accession>
<proteinExistence type="inferred from homology"/>
<dbReference type="AlphaFoldDB" id="A0A8H5EXW3"/>
<evidence type="ECO:0000256" key="2">
    <source>
        <dbReference type="ARBA" id="ARBA00022448"/>
    </source>
</evidence>
<keyword evidence="2 9" id="KW-0813">Transport</keyword>
<dbReference type="Gene3D" id="1.10.3080.10">
    <property type="entry name" value="Clc chloride channel"/>
    <property type="match status" value="1"/>
</dbReference>
<comment type="subcellular location">
    <subcellularLocation>
        <location evidence="1 9">Membrane</location>
        <topology evidence="1 9">Multi-pass membrane protein</topology>
    </subcellularLocation>
</comment>
<evidence type="ECO:0000256" key="5">
    <source>
        <dbReference type="ARBA" id="ARBA00023065"/>
    </source>
</evidence>
<comment type="caution">
    <text evidence="11">The sequence shown here is derived from an EMBL/GenBank/DDBJ whole genome shotgun (WGS) entry which is preliminary data.</text>
</comment>
<evidence type="ECO:0000256" key="3">
    <source>
        <dbReference type="ARBA" id="ARBA00022692"/>
    </source>
</evidence>
<dbReference type="InterPro" id="IPR014743">
    <property type="entry name" value="Cl-channel_core"/>
</dbReference>
<dbReference type="PROSITE" id="PS51371">
    <property type="entry name" value="CBS"/>
    <property type="match status" value="1"/>
</dbReference>
<dbReference type="GO" id="GO:0005794">
    <property type="term" value="C:Golgi apparatus"/>
    <property type="evidence" value="ECO:0007669"/>
    <property type="project" value="TreeGrafter"/>
</dbReference>
<feature type="transmembrane region" description="Helical" evidence="9">
    <location>
        <begin position="537"/>
        <end position="555"/>
    </location>
</feature>
<evidence type="ECO:0000256" key="6">
    <source>
        <dbReference type="ARBA" id="ARBA00023136"/>
    </source>
</evidence>
<gene>
    <name evidence="11" type="ORF">D9619_006343</name>
</gene>
<feature type="transmembrane region" description="Helical" evidence="9">
    <location>
        <begin position="78"/>
        <end position="100"/>
    </location>
</feature>
<feature type="transmembrane region" description="Helical" evidence="9">
    <location>
        <begin position="375"/>
        <end position="393"/>
    </location>
</feature>
<organism evidence="11 12">
    <name type="scientific">Psilocybe cf. subviscida</name>
    <dbReference type="NCBI Taxonomy" id="2480587"/>
    <lineage>
        <taxon>Eukaryota</taxon>
        <taxon>Fungi</taxon>
        <taxon>Dikarya</taxon>
        <taxon>Basidiomycota</taxon>
        <taxon>Agaricomycotina</taxon>
        <taxon>Agaricomycetes</taxon>
        <taxon>Agaricomycetidae</taxon>
        <taxon>Agaricales</taxon>
        <taxon>Agaricineae</taxon>
        <taxon>Strophariaceae</taxon>
        <taxon>Psilocybe</taxon>
    </lineage>
</organism>
<keyword evidence="6 9" id="KW-0472">Membrane</keyword>
<feature type="transmembrane region" description="Helical" evidence="9">
    <location>
        <begin position="413"/>
        <end position="435"/>
    </location>
</feature>
<dbReference type="SUPFAM" id="SSF81340">
    <property type="entry name" value="Clc chloride channel"/>
    <property type="match status" value="1"/>
</dbReference>
<keyword evidence="7 9" id="KW-0868">Chloride</keyword>
<dbReference type="PANTHER" id="PTHR45711:SF6">
    <property type="entry name" value="CHLORIDE CHANNEL PROTEIN"/>
    <property type="match status" value="1"/>
</dbReference>
<dbReference type="EMBL" id="JAACJJ010000042">
    <property type="protein sequence ID" value="KAF5316454.1"/>
    <property type="molecule type" value="Genomic_DNA"/>
</dbReference>
<evidence type="ECO:0000256" key="7">
    <source>
        <dbReference type="ARBA" id="ARBA00023214"/>
    </source>
</evidence>
<feature type="transmembrane region" description="Helical" evidence="9">
    <location>
        <begin position="562"/>
        <end position="581"/>
    </location>
</feature>
<dbReference type="PANTHER" id="PTHR45711">
    <property type="entry name" value="CHLORIDE CHANNEL PROTEIN"/>
    <property type="match status" value="1"/>
</dbReference>
<dbReference type="InterPro" id="IPR000644">
    <property type="entry name" value="CBS_dom"/>
</dbReference>
<dbReference type="OrthoDB" id="44789at2759"/>
<evidence type="ECO:0000256" key="9">
    <source>
        <dbReference type="RuleBase" id="RU361221"/>
    </source>
</evidence>
<evidence type="ECO:0000256" key="8">
    <source>
        <dbReference type="PROSITE-ProRule" id="PRU00703"/>
    </source>
</evidence>